<dbReference type="OrthoDB" id="3266505at2759"/>
<feature type="compositionally biased region" description="Basic and acidic residues" evidence="2">
    <location>
        <begin position="577"/>
        <end position="594"/>
    </location>
</feature>
<feature type="compositionally biased region" description="Acidic residues" evidence="2">
    <location>
        <begin position="127"/>
        <end position="136"/>
    </location>
</feature>
<evidence type="ECO:0000313" key="5">
    <source>
        <dbReference type="Proteomes" id="UP000053328"/>
    </source>
</evidence>
<feature type="compositionally biased region" description="Polar residues" evidence="2">
    <location>
        <begin position="634"/>
        <end position="645"/>
    </location>
</feature>
<feature type="region of interest" description="Disordered" evidence="2">
    <location>
        <begin position="109"/>
        <end position="142"/>
    </location>
</feature>
<sequence>MATFTSPPHSSPHGTLHVREQYGVEDGDGDGTGTNLAAHDFNAEQAPEPPTKRRQMMLQTMGHQLREIGTERDQASTQTMGLVSSNGNRSSKLFMRNVYSALDKPTRWTRQSKLPIQTPESDRVPGDDDDDDDDDENGQRVLGSTRADTKYLWRQNELEAAGSLPNPSFAFDDLIRWTQNYFDSWHPAYPFVNAPAILDYFRRISVAGSLTAGANDDLRLIILRAMISISILDDRQTSTAMSPPPAASLVFSTYNDAVAAVSQTLLQEGSLLVLQAIMSVQLFLVSMLRYNAASRVGGLAVRIAYHLGLQRCPVQSHGVTFDDSGMRQRVFWSLYLLDRQICPRLGIPLTINDDHVDVCLPGYERHRHANDGGSGDHRDTRLDFLVLLARNAEIRGSIMDLRNSANPRKPGSLEQATVIINTSITKWWNDVEEYLDPTIPNKTPPGKSTRTILVALKHESVIALNRSVLGSSNSSSAYNAALQNCIGAARGVINTLFGALEASPPLLFWPSFTWAVWMSAFIMVFAANEGQVSKDVALHFVDRSAVVLKHLSQRGSSWPDACLVAIRGLKKELKKDSGTVDFNESGRARTEQPLKRKRMAAELSASHDGDDHRPGDTHQVRSQSTRRATEESVHQSWPSNTEAVDTSTQTQQRQSQNVVFPIPDSTWHTATLSRSNQQQNARSNQRAVAIPTAGPNFVASAQIGSSSNAYFSAGYSHGHQAGTYIHNPGVDATFGGMRDYSTTDLFDGSDIPFWLGDDQLMGFDMDYEAWGDETSV</sequence>
<dbReference type="PANTHER" id="PTHR46910:SF9">
    <property type="entry name" value="MISCELLANEOUS ZN(II)2CYS6 TRANSCRIPTION FACTOR (EUROFUNG)"/>
    <property type="match status" value="1"/>
</dbReference>
<feature type="domain" description="Xylanolytic transcriptional activator regulatory" evidence="3">
    <location>
        <begin position="293"/>
        <end position="367"/>
    </location>
</feature>
<evidence type="ECO:0000256" key="2">
    <source>
        <dbReference type="SAM" id="MobiDB-lite"/>
    </source>
</evidence>
<proteinExistence type="predicted"/>
<dbReference type="SMART" id="SM00906">
    <property type="entry name" value="Fungal_trans"/>
    <property type="match status" value="1"/>
</dbReference>
<dbReference type="GeneID" id="27328183"/>
<dbReference type="GO" id="GO:0003700">
    <property type="term" value="F:DNA-binding transcription factor activity"/>
    <property type="evidence" value="ECO:0007669"/>
    <property type="project" value="InterPro"/>
</dbReference>
<evidence type="ECO:0000259" key="3">
    <source>
        <dbReference type="SMART" id="SM00906"/>
    </source>
</evidence>
<dbReference type="Pfam" id="PF04082">
    <property type="entry name" value="Fungal_trans"/>
    <property type="match status" value="1"/>
</dbReference>
<keyword evidence="5" id="KW-1185">Reference proteome</keyword>
<feature type="region of interest" description="Disordered" evidence="2">
    <location>
        <begin position="1"/>
        <end position="53"/>
    </location>
</feature>
<dbReference type="GO" id="GO:0008270">
    <property type="term" value="F:zinc ion binding"/>
    <property type="evidence" value="ECO:0007669"/>
    <property type="project" value="InterPro"/>
</dbReference>
<dbReference type="STRING" id="91928.A0A0D2BPV4"/>
<dbReference type="Proteomes" id="UP000053328">
    <property type="component" value="Unassembled WGS sequence"/>
</dbReference>
<dbReference type="EMBL" id="KN847492">
    <property type="protein sequence ID" value="KIW20525.1"/>
    <property type="molecule type" value="Genomic_DNA"/>
</dbReference>
<keyword evidence="1" id="KW-0539">Nucleus</keyword>
<dbReference type="GO" id="GO:0003677">
    <property type="term" value="F:DNA binding"/>
    <property type="evidence" value="ECO:0007669"/>
    <property type="project" value="InterPro"/>
</dbReference>
<feature type="compositionally biased region" description="Basic and acidic residues" evidence="2">
    <location>
        <begin position="605"/>
        <end position="619"/>
    </location>
</feature>
<evidence type="ECO:0000256" key="1">
    <source>
        <dbReference type="ARBA" id="ARBA00023242"/>
    </source>
</evidence>
<reference evidence="4 5" key="1">
    <citation type="submission" date="2015-01" db="EMBL/GenBank/DDBJ databases">
        <title>The Genome Sequence of Exophiala spinifera CBS89968.</title>
        <authorList>
            <consortium name="The Broad Institute Genomics Platform"/>
            <person name="Cuomo C."/>
            <person name="de Hoog S."/>
            <person name="Gorbushina A."/>
            <person name="Stielow B."/>
            <person name="Teixiera M."/>
            <person name="Abouelleil A."/>
            <person name="Chapman S.B."/>
            <person name="Priest M."/>
            <person name="Young S.K."/>
            <person name="Wortman J."/>
            <person name="Nusbaum C."/>
            <person name="Birren B."/>
        </authorList>
    </citation>
    <scope>NUCLEOTIDE SEQUENCE [LARGE SCALE GENOMIC DNA]</scope>
    <source>
        <strain evidence="4 5">CBS 89968</strain>
    </source>
</reference>
<dbReference type="AlphaFoldDB" id="A0A0D2BPV4"/>
<feature type="compositionally biased region" description="Low complexity" evidence="2">
    <location>
        <begin position="646"/>
        <end position="655"/>
    </location>
</feature>
<protein>
    <recommendedName>
        <fullName evidence="3">Xylanolytic transcriptional activator regulatory domain-containing protein</fullName>
    </recommendedName>
</protein>
<organism evidence="4 5">
    <name type="scientific">Exophiala spinifera</name>
    <dbReference type="NCBI Taxonomy" id="91928"/>
    <lineage>
        <taxon>Eukaryota</taxon>
        <taxon>Fungi</taxon>
        <taxon>Dikarya</taxon>
        <taxon>Ascomycota</taxon>
        <taxon>Pezizomycotina</taxon>
        <taxon>Eurotiomycetes</taxon>
        <taxon>Chaetothyriomycetidae</taxon>
        <taxon>Chaetothyriales</taxon>
        <taxon>Herpotrichiellaceae</taxon>
        <taxon>Exophiala</taxon>
    </lineage>
</organism>
<dbReference type="HOGENOM" id="CLU_017443_2_1_1"/>
<dbReference type="CDD" id="cd12148">
    <property type="entry name" value="fungal_TF_MHR"/>
    <property type="match status" value="1"/>
</dbReference>
<dbReference type="GO" id="GO:0006351">
    <property type="term" value="P:DNA-templated transcription"/>
    <property type="evidence" value="ECO:0007669"/>
    <property type="project" value="InterPro"/>
</dbReference>
<dbReference type="InterPro" id="IPR050987">
    <property type="entry name" value="AtrR-like"/>
</dbReference>
<dbReference type="RefSeq" id="XP_016240741.1">
    <property type="nucleotide sequence ID" value="XM_016375465.1"/>
</dbReference>
<evidence type="ECO:0000313" key="4">
    <source>
        <dbReference type="EMBL" id="KIW20525.1"/>
    </source>
</evidence>
<feature type="region of interest" description="Disordered" evidence="2">
    <location>
        <begin position="577"/>
        <end position="655"/>
    </location>
</feature>
<dbReference type="InterPro" id="IPR007219">
    <property type="entry name" value="XnlR_reg_dom"/>
</dbReference>
<gene>
    <name evidence="4" type="ORF">PV08_01100</name>
</gene>
<dbReference type="VEuPathDB" id="FungiDB:PV08_01100"/>
<dbReference type="PANTHER" id="PTHR46910">
    <property type="entry name" value="TRANSCRIPTION FACTOR PDR1"/>
    <property type="match status" value="1"/>
</dbReference>
<accession>A0A0D2BPV4</accession>
<feature type="compositionally biased region" description="Polar residues" evidence="2">
    <location>
        <begin position="109"/>
        <end position="119"/>
    </location>
</feature>
<name>A0A0D2BPV4_9EURO</name>